<comment type="caution">
    <text evidence="3">The sequence shown here is derived from an EMBL/GenBank/DDBJ whole genome shotgun (WGS) entry which is preliminary data.</text>
</comment>
<dbReference type="InterPro" id="IPR003599">
    <property type="entry name" value="Ig_sub"/>
</dbReference>
<feature type="non-terminal residue" evidence="3">
    <location>
        <position position="1"/>
    </location>
</feature>
<dbReference type="GO" id="GO:0016301">
    <property type="term" value="F:kinase activity"/>
    <property type="evidence" value="ECO:0007669"/>
    <property type="project" value="UniProtKB-KW"/>
</dbReference>
<dbReference type="PANTHER" id="PTHR47595">
    <property type="entry name" value="HEAT SHOCK 70 KDA PROTEIN 14"/>
    <property type="match status" value="1"/>
</dbReference>
<dbReference type="STRING" id="307972.A0A2G8JYB1"/>
<dbReference type="EMBL" id="MRZV01001089">
    <property type="protein sequence ID" value="PIK40730.1"/>
    <property type="molecule type" value="Genomic_DNA"/>
</dbReference>
<accession>A0A2G8JYB1</accession>
<organism evidence="3 4">
    <name type="scientific">Stichopus japonicus</name>
    <name type="common">Sea cucumber</name>
    <dbReference type="NCBI Taxonomy" id="307972"/>
    <lineage>
        <taxon>Eukaryota</taxon>
        <taxon>Metazoa</taxon>
        <taxon>Echinodermata</taxon>
        <taxon>Eleutherozoa</taxon>
        <taxon>Echinozoa</taxon>
        <taxon>Holothuroidea</taxon>
        <taxon>Aspidochirotacea</taxon>
        <taxon>Aspidochirotida</taxon>
        <taxon>Stichopodidae</taxon>
        <taxon>Apostichopus</taxon>
    </lineage>
</organism>
<dbReference type="Proteomes" id="UP000230750">
    <property type="component" value="Unassembled WGS sequence"/>
</dbReference>
<keyword evidence="3" id="KW-0418">Kinase</keyword>
<dbReference type="PROSITE" id="PS50835">
    <property type="entry name" value="IG_LIKE"/>
    <property type="match status" value="1"/>
</dbReference>
<dbReference type="Gene3D" id="2.60.40.10">
    <property type="entry name" value="Immunoglobulins"/>
    <property type="match status" value="1"/>
</dbReference>
<evidence type="ECO:0000313" key="3">
    <source>
        <dbReference type="EMBL" id="PIK40730.1"/>
    </source>
</evidence>
<gene>
    <name evidence="3" type="ORF">BSL78_22411</name>
</gene>
<protein>
    <submittedName>
        <fullName evidence="3">Putative tyrosine-protein kinase</fullName>
    </submittedName>
</protein>
<sequence length="443" mass="50136">MATTTVFTPSSPFPWTVGPTPSPGTPYIHVDGPMNNVTADVGDTVTLTCRIRGFPIPNYWWYRNDAFIQGNVGRMSVKNFTWGSRLKIRNVDTLDMGAFKCISENTVGSKTVTGKVSLNPALTAAFNWENTAVRENRQDIISRRKVSFLQMVDPQKTVSLEKLHRCGSTGAHIFVKLGRLVHLYMRQVSVKLLFLLGPGVSRAGLNILGVIQLMHFMEVLNLINLSRNHRNYIGEMGKPFTTGVVMEQLPGCTVLCTVEHPPYRKSHSVSPITHWLLQWVESGLALRSKYIPDIEFNMSQIETERSMWSDDEVFALLGIWCDASIMSKLDGTCRNAQVYRDICMRLGEKGYGRTVTQIKYKMKNLKKEYRKLMDHNNRSGRERRTIKFQDELSLILGDRPSANPVRVVEVGSAPIQETHSTEEEESDEEASTFTFVPNEEHSK</sequence>
<reference evidence="3 4" key="1">
    <citation type="journal article" date="2017" name="PLoS Biol.">
        <title>The sea cucumber genome provides insights into morphological evolution and visceral regeneration.</title>
        <authorList>
            <person name="Zhang X."/>
            <person name="Sun L."/>
            <person name="Yuan J."/>
            <person name="Sun Y."/>
            <person name="Gao Y."/>
            <person name="Zhang L."/>
            <person name="Li S."/>
            <person name="Dai H."/>
            <person name="Hamel J.F."/>
            <person name="Liu C."/>
            <person name="Yu Y."/>
            <person name="Liu S."/>
            <person name="Lin W."/>
            <person name="Guo K."/>
            <person name="Jin S."/>
            <person name="Xu P."/>
            <person name="Storey K.B."/>
            <person name="Huan P."/>
            <person name="Zhang T."/>
            <person name="Zhou Y."/>
            <person name="Zhang J."/>
            <person name="Lin C."/>
            <person name="Li X."/>
            <person name="Xing L."/>
            <person name="Huo D."/>
            <person name="Sun M."/>
            <person name="Wang L."/>
            <person name="Mercier A."/>
            <person name="Li F."/>
            <person name="Yang H."/>
            <person name="Xiang J."/>
        </authorList>
    </citation>
    <scope>NUCLEOTIDE SEQUENCE [LARGE SCALE GENOMIC DNA]</scope>
    <source>
        <strain evidence="3">Shaxun</strain>
        <tissue evidence="3">Muscle</tissue>
    </source>
</reference>
<name>A0A2G8JYB1_STIJA</name>
<keyword evidence="3" id="KW-0808">Transferase</keyword>
<dbReference type="PANTHER" id="PTHR47595:SF1">
    <property type="entry name" value="MYB_SANT-LIKE DNA-BINDING DOMAIN-CONTAINING PROTEIN"/>
    <property type="match status" value="1"/>
</dbReference>
<evidence type="ECO:0000313" key="4">
    <source>
        <dbReference type="Proteomes" id="UP000230750"/>
    </source>
</evidence>
<dbReference type="InterPro" id="IPR007110">
    <property type="entry name" value="Ig-like_dom"/>
</dbReference>
<proteinExistence type="predicted"/>
<dbReference type="SMART" id="SM00409">
    <property type="entry name" value="IG"/>
    <property type="match status" value="1"/>
</dbReference>
<dbReference type="Pfam" id="PF07679">
    <property type="entry name" value="I-set"/>
    <property type="match status" value="1"/>
</dbReference>
<feature type="region of interest" description="Disordered" evidence="1">
    <location>
        <begin position="412"/>
        <end position="443"/>
    </location>
</feature>
<dbReference type="OrthoDB" id="691673at2759"/>
<dbReference type="FunFam" id="1.10.10.60:FF:000032">
    <property type="entry name" value="Zinc finger and SCAN domain-containing 20"/>
    <property type="match status" value="1"/>
</dbReference>
<dbReference type="InterPro" id="IPR013783">
    <property type="entry name" value="Ig-like_fold"/>
</dbReference>
<feature type="domain" description="Ig-like" evidence="2">
    <location>
        <begin position="26"/>
        <end position="113"/>
    </location>
</feature>
<dbReference type="InterPro" id="IPR036179">
    <property type="entry name" value="Ig-like_dom_sf"/>
</dbReference>
<evidence type="ECO:0000259" key="2">
    <source>
        <dbReference type="PROSITE" id="PS50835"/>
    </source>
</evidence>
<dbReference type="InterPro" id="IPR044822">
    <property type="entry name" value="Myb_DNA-bind_4"/>
</dbReference>
<dbReference type="Gene3D" id="1.10.10.60">
    <property type="entry name" value="Homeodomain-like"/>
    <property type="match status" value="1"/>
</dbReference>
<evidence type="ECO:0000256" key="1">
    <source>
        <dbReference type="SAM" id="MobiDB-lite"/>
    </source>
</evidence>
<dbReference type="SUPFAM" id="SSF48726">
    <property type="entry name" value="Immunoglobulin"/>
    <property type="match status" value="1"/>
</dbReference>
<dbReference type="InterPro" id="IPR003598">
    <property type="entry name" value="Ig_sub2"/>
</dbReference>
<dbReference type="SMART" id="SM00408">
    <property type="entry name" value="IGc2"/>
    <property type="match status" value="1"/>
</dbReference>
<dbReference type="InterPro" id="IPR013098">
    <property type="entry name" value="Ig_I-set"/>
</dbReference>
<dbReference type="AlphaFoldDB" id="A0A2G8JYB1"/>
<dbReference type="Pfam" id="PF13837">
    <property type="entry name" value="Myb_DNA-bind_4"/>
    <property type="match status" value="1"/>
</dbReference>
<keyword evidence="4" id="KW-1185">Reference proteome</keyword>